<dbReference type="SMART" id="SM00648">
    <property type="entry name" value="SWAP"/>
    <property type="match status" value="2"/>
</dbReference>
<dbReference type="PANTHER" id="PTHR15316">
    <property type="entry name" value="SPLICEOSOME ASSOCIATED PROTEIN 114/SWAP SPLICING FACTOR-RELATED"/>
    <property type="match status" value="1"/>
</dbReference>
<evidence type="ECO:0000256" key="6">
    <source>
        <dbReference type="ARBA" id="ARBA00023242"/>
    </source>
</evidence>
<keyword evidence="11" id="KW-1185">Reference proteome</keyword>
<feature type="compositionally biased region" description="Pro residues" evidence="7">
    <location>
        <begin position="365"/>
        <end position="380"/>
    </location>
</feature>
<feature type="region of interest" description="Disordered" evidence="7">
    <location>
        <begin position="227"/>
        <end position="256"/>
    </location>
</feature>
<dbReference type="Pfam" id="PF12230">
    <property type="entry name" value="PRP21_like_P"/>
    <property type="match status" value="1"/>
</dbReference>
<evidence type="ECO:0000259" key="9">
    <source>
        <dbReference type="PROSITE" id="PS50128"/>
    </source>
</evidence>
<evidence type="ECO:0000313" key="11">
    <source>
        <dbReference type="Proteomes" id="UP001141327"/>
    </source>
</evidence>
<accession>A0ABQ8UUG1</accession>
<dbReference type="PROSITE" id="PS50128">
    <property type="entry name" value="SURP"/>
    <property type="match status" value="2"/>
</dbReference>
<keyword evidence="5" id="KW-0508">mRNA splicing</keyword>
<dbReference type="InterPro" id="IPR029071">
    <property type="entry name" value="Ubiquitin-like_domsf"/>
</dbReference>
<evidence type="ECO:0000256" key="3">
    <source>
        <dbReference type="ARBA" id="ARBA00022728"/>
    </source>
</evidence>
<dbReference type="Proteomes" id="UP001141327">
    <property type="component" value="Unassembled WGS sequence"/>
</dbReference>
<evidence type="ECO:0000256" key="5">
    <source>
        <dbReference type="ARBA" id="ARBA00023187"/>
    </source>
</evidence>
<dbReference type="InterPro" id="IPR000626">
    <property type="entry name" value="Ubiquitin-like_dom"/>
</dbReference>
<dbReference type="InterPro" id="IPR035563">
    <property type="entry name" value="SF3As1_ubi"/>
</dbReference>
<dbReference type="PROSITE" id="PS50053">
    <property type="entry name" value="UBIQUITIN_2"/>
    <property type="match status" value="1"/>
</dbReference>
<comment type="subcellular location">
    <subcellularLocation>
        <location evidence="1">Nucleus</location>
    </subcellularLocation>
</comment>
<dbReference type="Gene3D" id="1.10.10.790">
    <property type="entry name" value="Surp module"/>
    <property type="match status" value="2"/>
</dbReference>
<keyword evidence="6" id="KW-0539">Nucleus</keyword>
<keyword evidence="4" id="KW-0677">Repeat</keyword>
<feature type="region of interest" description="Disordered" evidence="7">
    <location>
        <begin position="335"/>
        <end position="421"/>
    </location>
</feature>
<comment type="caution">
    <text evidence="10">The sequence shown here is derived from an EMBL/GenBank/DDBJ whole genome shotgun (WGS) entry which is preliminary data.</text>
</comment>
<dbReference type="Pfam" id="PF01805">
    <property type="entry name" value="Surp"/>
    <property type="match status" value="2"/>
</dbReference>
<dbReference type="CDD" id="cd01800">
    <property type="entry name" value="Ubl_SF3a120"/>
    <property type="match status" value="1"/>
</dbReference>
<evidence type="ECO:0000256" key="4">
    <source>
        <dbReference type="ARBA" id="ARBA00022737"/>
    </source>
</evidence>
<keyword evidence="2" id="KW-0507">mRNA processing</keyword>
<dbReference type="InterPro" id="IPR035967">
    <property type="entry name" value="SWAP/Surp_sf"/>
</dbReference>
<keyword evidence="3" id="KW-0747">Spliceosome</keyword>
<evidence type="ECO:0000256" key="1">
    <source>
        <dbReference type="ARBA" id="ARBA00004123"/>
    </source>
</evidence>
<name>A0ABQ8UUG1_9EUKA</name>
<dbReference type="EMBL" id="JAPMOS010000002">
    <property type="protein sequence ID" value="KAJ4462761.1"/>
    <property type="molecule type" value="Genomic_DNA"/>
</dbReference>
<dbReference type="Gene3D" id="3.10.20.90">
    <property type="entry name" value="Phosphatidylinositol 3-kinase Catalytic Subunit, Chain A, domain 1"/>
    <property type="match status" value="1"/>
</dbReference>
<gene>
    <name evidence="10" type="ORF">PAPYR_782</name>
</gene>
<feature type="compositionally biased region" description="Low complexity" evidence="7">
    <location>
        <begin position="239"/>
        <end position="250"/>
    </location>
</feature>
<dbReference type="PANTHER" id="PTHR15316:SF1">
    <property type="entry name" value="SPLICING FACTOR 3A SUBUNIT 1"/>
    <property type="match status" value="1"/>
</dbReference>
<feature type="domain" description="Ubiquitin-like" evidence="8">
    <location>
        <begin position="443"/>
        <end position="534"/>
    </location>
</feature>
<dbReference type="SUPFAM" id="SSF54236">
    <property type="entry name" value="Ubiquitin-like"/>
    <property type="match status" value="1"/>
</dbReference>
<dbReference type="InterPro" id="IPR022030">
    <property type="entry name" value="SF3A1_dom"/>
</dbReference>
<evidence type="ECO:0000256" key="7">
    <source>
        <dbReference type="SAM" id="MobiDB-lite"/>
    </source>
</evidence>
<feature type="compositionally biased region" description="Pro residues" evidence="7">
    <location>
        <begin position="388"/>
        <end position="400"/>
    </location>
</feature>
<sequence>MRGIPGNSGAAMEPPPYLVEIIVKTARFVASKGGSTFEQRIADREKENPNFAFLKPDSPFNLYYKQKLHEEVVLNATKSAGLAPPPTITESKPAPKPSAVVEKAASVRQAPKEIPPPFIYAIDPPPGITGPELDTMKLTAQFVARNGRLFLTNLTQREHRNPMFDFLSPSSTRFAHFQALVENYKRILNPPEELLKRLQIESGNRLEIHNRALKRVEWERYQEDKKKREQAEADRERVPATAAAPAPAAAQEDMEVEMEVEAPRAAKTRVERSLRYQVCPKCHREIPIEEMEEHWKAEMMDTKAREERLRQLEQRQRGAAQAEDEEIVRNLQRFATKRPDIFEGPDEDQPKAPPAPPMADFGAPPDSPPSPPSPKGPQPPILQTAPRFPSPRIPPIPIPPAGVLGAAHPLEMGAPDPAKKARTDEEAGLVPEHIWIQGHPGPVTVQVRLPSDLPAECAAAVQSQPVVSLANCAPTDSIQTVKERLRDLLGGGLAPSKQKLRGPTGVFFREAMSLAFYNLPSGAELQLVLKERGGRKK</sequence>
<evidence type="ECO:0000259" key="8">
    <source>
        <dbReference type="PROSITE" id="PS50053"/>
    </source>
</evidence>
<dbReference type="InterPro" id="IPR000061">
    <property type="entry name" value="Surp"/>
</dbReference>
<dbReference type="InterPro" id="IPR045146">
    <property type="entry name" value="SF3A1"/>
</dbReference>
<protein>
    <submittedName>
        <fullName evidence="10">Splicing factor 3A subunit 1</fullName>
    </submittedName>
</protein>
<evidence type="ECO:0000313" key="10">
    <source>
        <dbReference type="EMBL" id="KAJ4462761.1"/>
    </source>
</evidence>
<evidence type="ECO:0000256" key="2">
    <source>
        <dbReference type="ARBA" id="ARBA00022664"/>
    </source>
</evidence>
<proteinExistence type="predicted"/>
<dbReference type="SUPFAM" id="SSF109905">
    <property type="entry name" value="Surp module (SWAP domain)"/>
    <property type="match status" value="2"/>
</dbReference>
<feature type="domain" description="SURP motif" evidence="9">
    <location>
        <begin position="21"/>
        <end position="64"/>
    </location>
</feature>
<reference evidence="10" key="1">
    <citation type="journal article" date="2022" name="bioRxiv">
        <title>Genomics of Preaxostyla Flagellates Illuminates Evolutionary Transitions and the Path Towards Mitochondrial Loss.</title>
        <authorList>
            <person name="Novak L.V.F."/>
            <person name="Treitli S.C."/>
            <person name="Pyrih J."/>
            <person name="Halakuc P."/>
            <person name="Pipaliya S.V."/>
            <person name="Vacek V."/>
            <person name="Brzon O."/>
            <person name="Soukal P."/>
            <person name="Eme L."/>
            <person name="Dacks J.B."/>
            <person name="Karnkowska A."/>
            <person name="Elias M."/>
            <person name="Hampl V."/>
        </authorList>
    </citation>
    <scope>NUCLEOTIDE SEQUENCE</scope>
    <source>
        <strain evidence="10">RCP-MX</strain>
    </source>
</reference>
<feature type="domain" description="SURP motif" evidence="9">
    <location>
        <begin position="135"/>
        <end position="177"/>
    </location>
</feature>
<feature type="compositionally biased region" description="Basic and acidic residues" evidence="7">
    <location>
        <begin position="227"/>
        <end position="238"/>
    </location>
</feature>
<organism evidence="10 11">
    <name type="scientific">Paratrimastix pyriformis</name>
    <dbReference type="NCBI Taxonomy" id="342808"/>
    <lineage>
        <taxon>Eukaryota</taxon>
        <taxon>Metamonada</taxon>
        <taxon>Preaxostyla</taxon>
        <taxon>Paratrimastigidae</taxon>
        <taxon>Paratrimastix</taxon>
    </lineage>
</organism>